<dbReference type="InterPro" id="IPR020472">
    <property type="entry name" value="WD40_PAC1"/>
</dbReference>
<feature type="repeat" description="WD" evidence="3">
    <location>
        <begin position="82"/>
        <end position="128"/>
    </location>
</feature>
<evidence type="ECO:0000256" key="4">
    <source>
        <dbReference type="SAM" id="MobiDB-lite"/>
    </source>
</evidence>
<name>A0A8H5BJK0_9AGAR</name>
<evidence type="ECO:0000256" key="1">
    <source>
        <dbReference type="ARBA" id="ARBA00022574"/>
    </source>
</evidence>
<dbReference type="Gene3D" id="2.130.10.10">
    <property type="entry name" value="YVTN repeat-like/Quinoprotein amine dehydrogenase"/>
    <property type="match status" value="2"/>
</dbReference>
<sequence length="413" mass="45750">MDNEDSKASVDSSKNYIVSEAQLLAEKARRDKSERFKTHGEPIELPGKALAFEVRGKHAWVGESTAVVRRLDLETGKTLQLYKGHMGPVTTIAFYDVEGSEGQKLLVSGSWDQSIKIWDSKTKQLLSTTKDAHSDFVKSLLVIPSLKLLVSGGSDKITRLWDLSSAGTSEPLKSAGSISSHTRPIECLAGYATSDSSAILYTADTMGVLRVWTLQKEAGVKPPRWKCSPKGELTHHRTRINDMALGQNLVWTASSDDTAQIHSAIESEASDAKLPKPLEHPTAVKAILPLPLTELGEYYFLTVAGDYLRVYDISTLHEPELVSTTDVHWHDATAIRLWFRHTKSESGEVTLVEPYIVTTSLDHSIRKWRLADLLMPIPPPSLKPEPPKQEEPKTSTGMTEEEERELAELMGDD</sequence>
<dbReference type="PRINTS" id="PR00320">
    <property type="entry name" value="GPROTEINBRPT"/>
</dbReference>
<evidence type="ECO:0000313" key="6">
    <source>
        <dbReference type="Proteomes" id="UP000541558"/>
    </source>
</evidence>
<dbReference type="OrthoDB" id="6262491at2759"/>
<dbReference type="Proteomes" id="UP000541558">
    <property type="component" value="Unassembled WGS sequence"/>
</dbReference>
<dbReference type="EMBL" id="JAACJK010000164">
    <property type="protein sequence ID" value="KAF5324465.1"/>
    <property type="molecule type" value="Genomic_DNA"/>
</dbReference>
<evidence type="ECO:0000313" key="5">
    <source>
        <dbReference type="EMBL" id="KAF5324465.1"/>
    </source>
</evidence>
<dbReference type="PROSITE" id="PS50294">
    <property type="entry name" value="WD_REPEATS_REGION"/>
    <property type="match status" value="2"/>
</dbReference>
<feature type="repeat" description="WD" evidence="3">
    <location>
        <begin position="130"/>
        <end position="171"/>
    </location>
</feature>
<organism evidence="5 6">
    <name type="scientific">Ephemerocybe angulata</name>
    <dbReference type="NCBI Taxonomy" id="980116"/>
    <lineage>
        <taxon>Eukaryota</taxon>
        <taxon>Fungi</taxon>
        <taxon>Dikarya</taxon>
        <taxon>Basidiomycota</taxon>
        <taxon>Agaricomycotina</taxon>
        <taxon>Agaricomycetes</taxon>
        <taxon>Agaricomycetidae</taxon>
        <taxon>Agaricales</taxon>
        <taxon>Agaricineae</taxon>
        <taxon>Psathyrellaceae</taxon>
        <taxon>Ephemerocybe</taxon>
    </lineage>
</organism>
<dbReference type="PROSITE" id="PS00678">
    <property type="entry name" value="WD_REPEATS_1"/>
    <property type="match status" value="1"/>
</dbReference>
<dbReference type="InterPro" id="IPR036322">
    <property type="entry name" value="WD40_repeat_dom_sf"/>
</dbReference>
<reference evidence="5 6" key="1">
    <citation type="journal article" date="2020" name="ISME J.">
        <title>Uncovering the hidden diversity of litter-decomposition mechanisms in mushroom-forming fungi.</title>
        <authorList>
            <person name="Floudas D."/>
            <person name="Bentzer J."/>
            <person name="Ahren D."/>
            <person name="Johansson T."/>
            <person name="Persson P."/>
            <person name="Tunlid A."/>
        </authorList>
    </citation>
    <scope>NUCLEOTIDE SEQUENCE [LARGE SCALE GENOMIC DNA]</scope>
    <source>
        <strain evidence="5 6">CBS 175.51</strain>
    </source>
</reference>
<feature type="compositionally biased region" description="Acidic residues" evidence="4">
    <location>
        <begin position="399"/>
        <end position="413"/>
    </location>
</feature>
<keyword evidence="1 3" id="KW-0853">WD repeat</keyword>
<keyword evidence="6" id="KW-1185">Reference proteome</keyword>
<dbReference type="PANTHER" id="PTHR44156">
    <property type="entry name" value="SUPERNUMERARY LIMBS, ISOFORM B-RELATED"/>
    <property type="match status" value="1"/>
</dbReference>
<dbReference type="AlphaFoldDB" id="A0A8H5BJK0"/>
<dbReference type="InterPro" id="IPR001680">
    <property type="entry name" value="WD40_rpt"/>
</dbReference>
<dbReference type="InterPro" id="IPR019775">
    <property type="entry name" value="WD40_repeat_CS"/>
</dbReference>
<evidence type="ECO:0008006" key="7">
    <source>
        <dbReference type="Google" id="ProtNLM"/>
    </source>
</evidence>
<dbReference type="SMART" id="SM00320">
    <property type="entry name" value="WD40"/>
    <property type="match status" value="5"/>
</dbReference>
<dbReference type="InterPro" id="IPR015943">
    <property type="entry name" value="WD40/YVTN_repeat-like_dom_sf"/>
</dbReference>
<dbReference type="PROSITE" id="PS50082">
    <property type="entry name" value="WD_REPEATS_2"/>
    <property type="match status" value="2"/>
</dbReference>
<proteinExistence type="predicted"/>
<gene>
    <name evidence="5" type="ORF">D9611_004509</name>
</gene>
<evidence type="ECO:0000256" key="2">
    <source>
        <dbReference type="ARBA" id="ARBA00022737"/>
    </source>
</evidence>
<evidence type="ECO:0000256" key="3">
    <source>
        <dbReference type="PROSITE-ProRule" id="PRU00221"/>
    </source>
</evidence>
<protein>
    <recommendedName>
        <fullName evidence="7">WD40 repeat-like protein</fullName>
    </recommendedName>
</protein>
<feature type="region of interest" description="Disordered" evidence="4">
    <location>
        <begin position="377"/>
        <end position="413"/>
    </location>
</feature>
<dbReference type="InterPro" id="IPR053299">
    <property type="entry name" value="ASTRA_WD_repeat"/>
</dbReference>
<keyword evidence="2" id="KW-0677">Repeat</keyword>
<dbReference type="Pfam" id="PF00400">
    <property type="entry name" value="WD40"/>
    <property type="match status" value="2"/>
</dbReference>
<comment type="caution">
    <text evidence="5">The sequence shown here is derived from an EMBL/GenBank/DDBJ whole genome shotgun (WGS) entry which is preliminary data.</text>
</comment>
<dbReference type="SUPFAM" id="SSF50978">
    <property type="entry name" value="WD40 repeat-like"/>
    <property type="match status" value="1"/>
</dbReference>
<accession>A0A8H5BJK0</accession>